<evidence type="ECO:0000256" key="1">
    <source>
        <dbReference type="SAM" id="MobiDB-lite"/>
    </source>
</evidence>
<evidence type="ECO:0000259" key="2">
    <source>
        <dbReference type="Pfam" id="PF12728"/>
    </source>
</evidence>
<comment type="caution">
    <text evidence="3">The sequence shown here is derived from an EMBL/GenBank/DDBJ whole genome shotgun (WGS) entry which is preliminary data.</text>
</comment>
<dbReference type="Proteomes" id="UP001156389">
    <property type="component" value="Unassembled WGS sequence"/>
</dbReference>
<feature type="domain" description="Helix-turn-helix" evidence="2">
    <location>
        <begin position="4"/>
        <end position="47"/>
    </location>
</feature>
<dbReference type="InterPro" id="IPR041657">
    <property type="entry name" value="HTH_17"/>
</dbReference>
<organism evidence="3 4">
    <name type="scientific">Streptomyces gossypii</name>
    <dbReference type="NCBI Taxonomy" id="2883101"/>
    <lineage>
        <taxon>Bacteria</taxon>
        <taxon>Bacillati</taxon>
        <taxon>Actinomycetota</taxon>
        <taxon>Actinomycetes</taxon>
        <taxon>Kitasatosporales</taxon>
        <taxon>Streptomycetaceae</taxon>
        <taxon>Streptomyces</taxon>
    </lineage>
</organism>
<keyword evidence="4" id="KW-1185">Reference proteome</keyword>
<dbReference type="RefSeq" id="WP_260220049.1">
    <property type="nucleotide sequence ID" value="NZ_JAJAGO010000011.1"/>
</dbReference>
<dbReference type="Pfam" id="PF12728">
    <property type="entry name" value="HTH_17"/>
    <property type="match status" value="1"/>
</dbReference>
<dbReference type="SUPFAM" id="SSF46955">
    <property type="entry name" value="Putative DNA-binding domain"/>
    <property type="match status" value="1"/>
</dbReference>
<evidence type="ECO:0000313" key="4">
    <source>
        <dbReference type="Proteomes" id="UP001156389"/>
    </source>
</evidence>
<reference evidence="3 4" key="1">
    <citation type="submission" date="2021-10" db="EMBL/GenBank/DDBJ databases">
        <title>Streptomyces gossypii sp. nov., isolated from soil collected from cotton field.</title>
        <authorList>
            <person name="Ge X."/>
            <person name="Chen X."/>
            <person name="Liu W."/>
        </authorList>
    </citation>
    <scope>NUCLEOTIDE SEQUENCE [LARGE SCALE GENOMIC DNA]</scope>
    <source>
        <strain evidence="3 4">N2-109</strain>
    </source>
</reference>
<feature type="region of interest" description="Disordered" evidence="1">
    <location>
        <begin position="49"/>
        <end position="71"/>
    </location>
</feature>
<proteinExistence type="predicted"/>
<sequence>MLITSAMAAREARVSPATVRKWVQLGRLTPAGKHGRMLVYRLEDVFAAERSARTSGRGPGRGRGREQGTST</sequence>
<gene>
    <name evidence="3" type="ORF">LHJ74_22880</name>
</gene>
<name>A0ABT2JXT7_9ACTN</name>
<dbReference type="InterPro" id="IPR009061">
    <property type="entry name" value="DNA-bd_dom_put_sf"/>
</dbReference>
<protein>
    <submittedName>
        <fullName evidence="3">Helix-turn-helix domain-containing protein</fullName>
    </submittedName>
</protein>
<accession>A0ABT2JXT7</accession>
<dbReference type="EMBL" id="JAJAGO010000011">
    <property type="protein sequence ID" value="MCT2592722.1"/>
    <property type="molecule type" value="Genomic_DNA"/>
</dbReference>
<evidence type="ECO:0000313" key="3">
    <source>
        <dbReference type="EMBL" id="MCT2592722.1"/>
    </source>
</evidence>